<accession>A0A813IU08</accession>
<dbReference type="Proteomes" id="UP000654075">
    <property type="component" value="Unassembled WGS sequence"/>
</dbReference>
<keyword evidence="2" id="KW-1133">Transmembrane helix</keyword>
<feature type="transmembrane region" description="Helical" evidence="2">
    <location>
        <begin position="606"/>
        <end position="629"/>
    </location>
</feature>
<feature type="compositionally biased region" description="Low complexity" evidence="1">
    <location>
        <begin position="281"/>
        <end position="296"/>
    </location>
</feature>
<feature type="compositionally biased region" description="Low complexity" evidence="1">
    <location>
        <begin position="396"/>
        <end position="408"/>
    </location>
</feature>
<protein>
    <submittedName>
        <fullName evidence="4">Uncharacterized protein</fullName>
    </submittedName>
</protein>
<feature type="compositionally biased region" description="Basic residues" evidence="1">
    <location>
        <begin position="562"/>
        <end position="572"/>
    </location>
</feature>
<sequence length="997" mass="107648">MGQALDVSGMATSALSMGLEHKRSNHLHRESVAQSLRIHEAEARAAIEYHRVAMNMANEQHARETVQARLIHEENVDLEKRIAVRENLRDEWTQLTERAGTVLIVNTLVLGVAFGMLVDGPLPACITLTHPMLTVAYFCALSSSINLLLCSVRFAMLLRFRVGRIIVQEMRDAILASARSDEDFRQSPVYLQLNRPCFTKGACDDNERKRFVEPLTAHMASGSSGPQAHAGEGGIAFMNAPGRGYQDLQWLKSGSGFALRQSVQQAMGCRKRSGKNHREQQLLQPQQQQQAEATTPQPAVLGRFSAMPFEGSVGFARSSSGDDVAGVRQRPMQPACPPAPLLLSSPFMDEPHQKLGSRVSRSRSYDGRFTNRHFTSKDGNERDHNFLSHNFSSHQSGGPPAMASAASPELPPAPPRLPPAPAGLGPSKEEYQSAILFRREQDAVLQQRLVRLRDQLCRPWDHAAQMLFFGGAVALMLASCLLVTGRWAFKKVALPEGAVAFPAARLAAWGFSAPCVVTVILMVFLQVVTPTQTGENNLSANENRKESSRASGLASGLPSGGRKPKLHSRARKSREVSAACDGVSRVFASCLARASASVDHRRSVRFVSLGLMCCSAINLLAFILAAQFVDPDELPIQDAAHAQAEAGGGTALVLGPSLPLVPKAVPLALGGTSEWPSFWEPSAATWWPERGTLLVTGGQDLLELRITDGVAVIAWRQKISSAAPLEGVCASLGFAPGLVWLVASDGTLFQVSAAQETPTSALAIATTSWSDSSYDDLLPVRIPRAMGCSASEAALSEDGLSEVPNRSSLVNFWLAGNREPWPVLDSADFMATARSTSEHPAPELQIAYRWQSEWLRADPALAAFLGATASQVGTPASQVGMFVEDVEVLMTRNFDVGETAASQSRLMLFLLVTRLSSSGDNESSVHQLVVGLDRLGRVRGWQRLAPAFSVSSRAIAQGVVRWVSLAADVAGGYLLLMSGGQQPRLSTVRMPDWASSK</sequence>
<gene>
    <name evidence="3" type="ORF">PGLA1383_LOCUS15708</name>
    <name evidence="4" type="ORF">PGLA2088_LOCUS12425</name>
</gene>
<evidence type="ECO:0000256" key="2">
    <source>
        <dbReference type="SAM" id="Phobius"/>
    </source>
</evidence>
<dbReference type="OrthoDB" id="449524at2759"/>
<feature type="region of interest" description="Disordered" evidence="1">
    <location>
        <begin position="535"/>
        <end position="573"/>
    </location>
</feature>
<feature type="region of interest" description="Disordered" evidence="1">
    <location>
        <begin position="268"/>
        <end position="296"/>
    </location>
</feature>
<evidence type="ECO:0000313" key="4">
    <source>
        <dbReference type="EMBL" id="CAE8656869.1"/>
    </source>
</evidence>
<evidence type="ECO:0000313" key="6">
    <source>
        <dbReference type="Proteomes" id="UP000654075"/>
    </source>
</evidence>
<feature type="transmembrane region" description="Helical" evidence="2">
    <location>
        <begin position="130"/>
        <end position="155"/>
    </location>
</feature>
<feature type="region of interest" description="Disordered" evidence="1">
    <location>
        <begin position="368"/>
        <end position="425"/>
    </location>
</feature>
<feature type="transmembrane region" description="Helical" evidence="2">
    <location>
        <begin position="99"/>
        <end position="118"/>
    </location>
</feature>
<evidence type="ECO:0000256" key="1">
    <source>
        <dbReference type="SAM" id="MobiDB-lite"/>
    </source>
</evidence>
<name>A0A813IU08_POLGL</name>
<feature type="compositionally biased region" description="Low complexity" evidence="1">
    <location>
        <begin position="549"/>
        <end position="561"/>
    </location>
</feature>
<feature type="compositionally biased region" description="Basic and acidic residues" evidence="1">
    <location>
        <begin position="375"/>
        <end position="386"/>
    </location>
</feature>
<reference evidence="4" key="1">
    <citation type="submission" date="2021-02" db="EMBL/GenBank/DDBJ databases">
        <authorList>
            <person name="Dougan E. K."/>
            <person name="Rhodes N."/>
            <person name="Thang M."/>
            <person name="Chan C."/>
        </authorList>
    </citation>
    <scope>NUCLEOTIDE SEQUENCE</scope>
</reference>
<feature type="transmembrane region" description="Helical" evidence="2">
    <location>
        <begin position="466"/>
        <end position="489"/>
    </location>
</feature>
<keyword evidence="6" id="KW-1185">Reference proteome</keyword>
<dbReference type="AlphaFoldDB" id="A0A813IU08"/>
<proteinExistence type="predicted"/>
<feature type="transmembrane region" description="Helical" evidence="2">
    <location>
        <begin position="509"/>
        <end position="528"/>
    </location>
</feature>
<dbReference type="EMBL" id="CAJNNW010014630">
    <property type="protein sequence ID" value="CAE8656869.1"/>
    <property type="molecule type" value="Genomic_DNA"/>
</dbReference>
<organism evidence="4 5">
    <name type="scientific">Polarella glacialis</name>
    <name type="common">Dinoflagellate</name>
    <dbReference type="NCBI Taxonomy" id="89957"/>
    <lineage>
        <taxon>Eukaryota</taxon>
        <taxon>Sar</taxon>
        <taxon>Alveolata</taxon>
        <taxon>Dinophyceae</taxon>
        <taxon>Suessiales</taxon>
        <taxon>Suessiaceae</taxon>
        <taxon>Polarella</taxon>
    </lineage>
</organism>
<evidence type="ECO:0000313" key="5">
    <source>
        <dbReference type="Proteomes" id="UP000626109"/>
    </source>
</evidence>
<dbReference type="EMBL" id="CAJNNV010009330">
    <property type="protein sequence ID" value="CAE8597259.1"/>
    <property type="molecule type" value="Genomic_DNA"/>
</dbReference>
<keyword evidence="2" id="KW-0472">Membrane</keyword>
<feature type="compositionally biased region" description="Pro residues" evidence="1">
    <location>
        <begin position="409"/>
        <end position="421"/>
    </location>
</feature>
<comment type="caution">
    <text evidence="4">The sequence shown here is derived from an EMBL/GenBank/DDBJ whole genome shotgun (WGS) entry which is preliminary data.</text>
</comment>
<evidence type="ECO:0000313" key="3">
    <source>
        <dbReference type="EMBL" id="CAE8597259.1"/>
    </source>
</evidence>
<keyword evidence="2" id="KW-0812">Transmembrane</keyword>
<dbReference type="Proteomes" id="UP000626109">
    <property type="component" value="Unassembled WGS sequence"/>
</dbReference>